<feature type="domain" description="HTH lysR-type" evidence="5">
    <location>
        <begin position="14"/>
        <end position="71"/>
    </location>
</feature>
<evidence type="ECO:0000259" key="5">
    <source>
        <dbReference type="PROSITE" id="PS50931"/>
    </source>
</evidence>
<dbReference type="Pfam" id="PF00126">
    <property type="entry name" value="HTH_1"/>
    <property type="match status" value="1"/>
</dbReference>
<dbReference type="GO" id="GO:0003700">
    <property type="term" value="F:DNA-binding transcription factor activity"/>
    <property type="evidence" value="ECO:0007669"/>
    <property type="project" value="InterPro"/>
</dbReference>
<evidence type="ECO:0000313" key="6">
    <source>
        <dbReference type="EMBL" id="PLC56536.1"/>
    </source>
</evidence>
<dbReference type="PANTHER" id="PTHR30118:SF15">
    <property type="entry name" value="TRANSCRIPTIONAL REGULATORY PROTEIN"/>
    <property type="match status" value="1"/>
</dbReference>
<dbReference type="Gene3D" id="3.40.190.10">
    <property type="entry name" value="Periplasmic binding protein-like II"/>
    <property type="match status" value="2"/>
</dbReference>
<organism evidence="6 7">
    <name type="scientific">Photobacterium carnosum</name>
    <dbReference type="NCBI Taxonomy" id="2023717"/>
    <lineage>
        <taxon>Bacteria</taxon>
        <taxon>Pseudomonadati</taxon>
        <taxon>Pseudomonadota</taxon>
        <taxon>Gammaproteobacteria</taxon>
        <taxon>Vibrionales</taxon>
        <taxon>Vibrionaceae</taxon>
        <taxon>Photobacterium</taxon>
    </lineage>
</organism>
<evidence type="ECO:0000256" key="3">
    <source>
        <dbReference type="ARBA" id="ARBA00023125"/>
    </source>
</evidence>
<dbReference type="SUPFAM" id="SSF53850">
    <property type="entry name" value="Periplasmic binding protein-like II"/>
    <property type="match status" value="1"/>
</dbReference>
<protein>
    <submittedName>
        <fullName evidence="6">LysR family transcriptional regulator</fullName>
    </submittedName>
</protein>
<accession>A0A2N4UNF3</accession>
<dbReference type="RefSeq" id="WP_101769982.1">
    <property type="nucleotide sequence ID" value="NZ_BPPU01000001.1"/>
</dbReference>
<dbReference type="InterPro" id="IPR005119">
    <property type="entry name" value="LysR_subst-bd"/>
</dbReference>
<keyword evidence="4" id="KW-0804">Transcription</keyword>
<dbReference type="SUPFAM" id="SSF46785">
    <property type="entry name" value="Winged helix' DNA-binding domain"/>
    <property type="match status" value="1"/>
</dbReference>
<keyword evidence="3" id="KW-0238">DNA-binding</keyword>
<dbReference type="InterPro" id="IPR036390">
    <property type="entry name" value="WH_DNA-bd_sf"/>
</dbReference>
<dbReference type="InterPro" id="IPR050389">
    <property type="entry name" value="LysR-type_TF"/>
</dbReference>
<dbReference type="GO" id="GO:0003677">
    <property type="term" value="F:DNA binding"/>
    <property type="evidence" value="ECO:0007669"/>
    <property type="project" value="UniProtKB-KW"/>
</dbReference>
<reference evidence="6 7" key="1">
    <citation type="journal article" date="2018" name="Syst. Appl. Microbiol.">
        <title>Photobacterium carnosum sp. nov., isolated from spoiled modified atmosphere packaged poultry meat.</title>
        <authorList>
            <person name="Hilgarth M."/>
            <person name="Fuertes S."/>
            <person name="Ehrmann M."/>
            <person name="Vogel R.F."/>
        </authorList>
    </citation>
    <scope>NUCLEOTIDE SEQUENCE [LARGE SCALE GENOMIC DNA]</scope>
    <source>
        <strain evidence="6 7">TMW 2.2021</strain>
    </source>
</reference>
<dbReference type="PROSITE" id="PS50931">
    <property type="entry name" value="HTH_LYSR"/>
    <property type="match status" value="1"/>
</dbReference>
<dbReference type="Proteomes" id="UP000234420">
    <property type="component" value="Unassembled WGS sequence"/>
</dbReference>
<comment type="similarity">
    <text evidence="1">Belongs to the LysR transcriptional regulatory family.</text>
</comment>
<proteinExistence type="inferred from homology"/>
<keyword evidence="2" id="KW-0805">Transcription regulation</keyword>
<dbReference type="Gene3D" id="1.10.10.10">
    <property type="entry name" value="Winged helix-like DNA-binding domain superfamily/Winged helix DNA-binding domain"/>
    <property type="match status" value="1"/>
</dbReference>
<dbReference type="PRINTS" id="PR00039">
    <property type="entry name" value="HTHLYSR"/>
</dbReference>
<evidence type="ECO:0000256" key="2">
    <source>
        <dbReference type="ARBA" id="ARBA00023015"/>
    </source>
</evidence>
<dbReference type="InterPro" id="IPR000847">
    <property type="entry name" value="LysR_HTH_N"/>
</dbReference>
<dbReference type="AlphaFoldDB" id="A0A2N4UNF3"/>
<name>A0A2N4UNF3_9GAMM</name>
<dbReference type="PANTHER" id="PTHR30118">
    <property type="entry name" value="HTH-TYPE TRANSCRIPTIONAL REGULATOR LEUO-RELATED"/>
    <property type="match status" value="1"/>
</dbReference>
<comment type="caution">
    <text evidence="6">The sequence shown here is derived from an EMBL/GenBank/DDBJ whole genome shotgun (WGS) entry which is preliminary data.</text>
</comment>
<gene>
    <name evidence="6" type="ORF">CIK00_17825</name>
</gene>
<evidence type="ECO:0000256" key="4">
    <source>
        <dbReference type="ARBA" id="ARBA00023163"/>
    </source>
</evidence>
<dbReference type="EMBL" id="NPIB01000028">
    <property type="protein sequence ID" value="PLC56536.1"/>
    <property type="molecule type" value="Genomic_DNA"/>
</dbReference>
<evidence type="ECO:0000313" key="7">
    <source>
        <dbReference type="Proteomes" id="UP000234420"/>
    </source>
</evidence>
<dbReference type="InterPro" id="IPR036388">
    <property type="entry name" value="WH-like_DNA-bd_sf"/>
</dbReference>
<sequence length="320" mass="36475">MANHQNHDINWRGVDLNLLIAFAALMDTRSVTKAANELAIGQSAMSHNLSRLRNLLNDPLFERHGHQMLPTQTALEHATTVDTILSLVTNELLRPSTFIPADFCGTFKIGLTDYAELLFAPALYDAIHHQAPQCQLSFFNVDRHSYHSDFNQHRIDVVIGSMTDMGKDIEHQYLYTEDHVCLYDRRATGLNNNVTLDQYRHHPHALVSPDGKLTTQVDDQLQRQGFERQVAVGSHNFLTIRHLLSGRDLICVVSRLMAQLDIFNDQLTQCPPPVAIADFDIRLLWLHRNSNHPRNQWLRQVVAKTVITQVEQLRSGQLSQ</sequence>
<keyword evidence="7" id="KW-1185">Reference proteome</keyword>
<evidence type="ECO:0000256" key="1">
    <source>
        <dbReference type="ARBA" id="ARBA00009437"/>
    </source>
</evidence>
<dbReference type="Pfam" id="PF03466">
    <property type="entry name" value="LysR_substrate"/>
    <property type="match status" value="1"/>
</dbReference>